<name>A0A3E2H7G1_SCYLI</name>
<dbReference type="PROSITE" id="PS00061">
    <property type="entry name" value="ADH_SHORT"/>
    <property type="match status" value="1"/>
</dbReference>
<dbReference type="STRING" id="5539.A0A3E2H7G1"/>
<dbReference type="Proteomes" id="UP000258309">
    <property type="component" value="Unassembled WGS sequence"/>
</dbReference>
<accession>A0A3E2H7G1</accession>
<comment type="similarity">
    <text evidence="1">Belongs to the short-chain dehydrogenases/reductases (SDR) family.</text>
</comment>
<dbReference type="InterPro" id="IPR036291">
    <property type="entry name" value="NAD(P)-bd_dom_sf"/>
</dbReference>
<dbReference type="SUPFAM" id="SSF51735">
    <property type="entry name" value="NAD(P)-binding Rossmann-fold domains"/>
    <property type="match status" value="1"/>
</dbReference>
<dbReference type="Gene3D" id="3.40.50.720">
    <property type="entry name" value="NAD(P)-binding Rossmann-like Domain"/>
    <property type="match status" value="1"/>
</dbReference>
<keyword evidence="3" id="KW-0560">Oxidoreductase</keyword>
<keyword evidence="5" id="KW-1185">Reference proteome</keyword>
<dbReference type="CDD" id="cd05233">
    <property type="entry name" value="SDR_c"/>
    <property type="match status" value="1"/>
</dbReference>
<dbReference type="PANTHER" id="PTHR24321">
    <property type="entry name" value="DEHYDROGENASES, SHORT CHAIN"/>
    <property type="match status" value="1"/>
</dbReference>
<evidence type="ECO:0000313" key="4">
    <source>
        <dbReference type="EMBL" id="RFU29320.1"/>
    </source>
</evidence>
<dbReference type="Pfam" id="PF00106">
    <property type="entry name" value="adh_short"/>
    <property type="match status" value="1"/>
</dbReference>
<dbReference type="EMBL" id="NCSJ02000132">
    <property type="protein sequence ID" value="RFU29320.1"/>
    <property type="molecule type" value="Genomic_DNA"/>
</dbReference>
<evidence type="ECO:0000313" key="5">
    <source>
        <dbReference type="Proteomes" id="UP000258309"/>
    </source>
</evidence>
<feature type="non-terminal residue" evidence="4">
    <location>
        <position position="1"/>
    </location>
</feature>
<organism evidence="4 5">
    <name type="scientific">Scytalidium lignicola</name>
    <name type="common">Hyphomycete</name>
    <dbReference type="NCBI Taxonomy" id="5539"/>
    <lineage>
        <taxon>Eukaryota</taxon>
        <taxon>Fungi</taxon>
        <taxon>Dikarya</taxon>
        <taxon>Ascomycota</taxon>
        <taxon>Pezizomycotina</taxon>
        <taxon>Leotiomycetes</taxon>
        <taxon>Leotiomycetes incertae sedis</taxon>
        <taxon>Scytalidium</taxon>
    </lineage>
</organism>
<evidence type="ECO:0000256" key="1">
    <source>
        <dbReference type="ARBA" id="ARBA00006484"/>
    </source>
</evidence>
<feature type="non-terminal residue" evidence="4">
    <location>
        <position position="311"/>
    </location>
</feature>
<dbReference type="GO" id="GO:0016491">
    <property type="term" value="F:oxidoreductase activity"/>
    <property type="evidence" value="ECO:0007669"/>
    <property type="project" value="UniProtKB-KW"/>
</dbReference>
<gene>
    <name evidence="4" type="ORF">B7463_g7002</name>
</gene>
<proteinExistence type="inferred from homology"/>
<protein>
    <submittedName>
        <fullName evidence="4">Uncharacterized protein</fullName>
    </submittedName>
</protein>
<dbReference type="AlphaFoldDB" id="A0A3E2H7G1"/>
<dbReference type="PRINTS" id="PR00081">
    <property type="entry name" value="GDHRDH"/>
</dbReference>
<evidence type="ECO:0000256" key="2">
    <source>
        <dbReference type="ARBA" id="ARBA00022857"/>
    </source>
</evidence>
<comment type="caution">
    <text evidence="4">The sequence shown here is derived from an EMBL/GenBank/DDBJ whole genome shotgun (WGS) entry which is preliminary data.</text>
</comment>
<sequence>MGSQSIDKPGLMEGKVGIVTGAGTPMGIGRSLVLKLAKAGAKAVYACDLNLGSIPSLQNECRKIGNNTIVEGHLLDVSSEEQTIDIVKDITKKFGRFDFFIANAGFANYRDINETELIHYDRQVNVMQRGVFLAIKYGSQAMMVTSKEKPQFGGVFVVTGSCAGFLGSYSDLPYTIAKTALHGLVSGASVHLSASNIRVNGVAPGFTKTSILTVSKDAEKGGEYRNDLDQATLKKNHEWFFERAGLLAAPQYYYNRLQDPEEIANIQLFLASELSSSINGQMILADSGKTAAATGEGCTGPIPRVKPLDLS</sequence>
<dbReference type="OrthoDB" id="414540at2759"/>
<dbReference type="PANTHER" id="PTHR24321:SF8">
    <property type="entry name" value="ESTRADIOL 17-BETA-DEHYDROGENASE 8-RELATED"/>
    <property type="match status" value="1"/>
</dbReference>
<dbReference type="InterPro" id="IPR020904">
    <property type="entry name" value="Sc_DH/Rdtase_CS"/>
</dbReference>
<dbReference type="OMA" id="YAPAAMQ"/>
<reference evidence="4 5" key="1">
    <citation type="submission" date="2018-05" db="EMBL/GenBank/DDBJ databases">
        <title>Draft genome sequence of Scytalidium lignicola DSM 105466, a ubiquitous saprotrophic fungus.</title>
        <authorList>
            <person name="Buettner E."/>
            <person name="Gebauer A.M."/>
            <person name="Hofrichter M."/>
            <person name="Liers C."/>
            <person name="Kellner H."/>
        </authorList>
    </citation>
    <scope>NUCLEOTIDE SEQUENCE [LARGE SCALE GENOMIC DNA]</scope>
    <source>
        <strain evidence="4 5">DSM 105466</strain>
    </source>
</reference>
<evidence type="ECO:0000256" key="3">
    <source>
        <dbReference type="ARBA" id="ARBA00023002"/>
    </source>
</evidence>
<keyword evidence="2" id="KW-0521">NADP</keyword>
<dbReference type="InterPro" id="IPR002347">
    <property type="entry name" value="SDR_fam"/>
</dbReference>